<dbReference type="AlphaFoldDB" id="A0A0W0VUW5"/>
<keyword evidence="1" id="KW-1133">Transmembrane helix</keyword>
<evidence type="ECO:0000313" key="3">
    <source>
        <dbReference type="Proteomes" id="UP000054908"/>
    </source>
</evidence>
<comment type="caution">
    <text evidence="2">The sequence shown here is derived from an EMBL/GenBank/DDBJ whole genome shotgun (WGS) entry which is preliminary data.</text>
</comment>
<feature type="transmembrane region" description="Helical" evidence="1">
    <location>
        <begin position="96"/>
        <end position="120"/>
    </location>
</feature>
<keyword evidence="3" id="KW-1185">Reference proteome</keyword>
<keyword evidence="1" id="KW-0812">Transmembrane</keyword>
<organism evidence="2 3">
    <name type="scientific">Legionella maceachernii</name>
    <dbReference type="NCBI Taxonomy" id="466"/>
    <lineage>
        <taxon>Bacteria</taxon>
        <taxon>Pseudomonadati</taxon>
        <taxon>Pseudomonadota</taxon>
        <taxon>Gammaproteobacteria</taxon>
        <taxon>Legionellales</taxon>
        <taxon>Legionellaceae</taxon>
        <taxon>Legionella</taxon>
    </lineage>
</organism>
<dbReference type="PATRIC" id="fig|466.6.peg.3001"/>
<protein>
    <submittedName>
        <fullName evidence="2">Uncharacterized protein</fullName>
    </submittedName>
</protein>
<dbReference type="EMBL" id="LNYL01000051">
    <property type="protein sequence ID" value="KTD23932.1"/>
    <property type="molecule type" value="Genomic_DNA"/>
</dbReference>
<dbReference type="STRING" id="466.Lmac_2805"/>
<reference evidence="2 3" key="1">
    <citation type="submission" date="2015-11" db="EMBL/GenBank/DDBJ databases">
        <title>Genomic analysis of 38 Legionella species identifies large and diverse effector repertoires.</title>
        <authorList>
            <person name="Burstein D."/>
            <person name="Amaro F."/>
            <person name="Zusman T."/>
            <person name="Lifshitz Z."/>
            <person name="Cohen O."/>
            <person name="Gilbert J.A."/>
            <person name="Pupko T."/>
            <person name="Shuman H.A."/>
            <person name="Segal G."/>
        </authorList>
    </citation>
    <scope>NUCLEOTIDE SEQUENCE [LARGE SCALE GENOMIC DNA]</scope>
    <source>
        <strain evidence="2 3">PX-1-G2-E2</strain>
    </source>
</reference>
<accession>A0A0W0VUW5</accession>
<dbReference type="Proteomes" id="UP000054908">
    <property type="component" value="Unassembled WGS sequence"/>
</dbReference>
<sequence>MKNFTFFCKQSFQKIGAGLISFYYAPILFADNWVPKITDADNIGDGSKSMMTVASNYVKQGLSLLLFIASVVSFIKFITTIQHGIEEAKKNDGSMVAFGTFAVMGITYLAISVVAGYVGYSMVSKFTL</sequence>
<dbReference type="RefSeq" id="WP_058453490.1">
    <property type="nucleotide sequence ID" value="NZ_CAAAIB010000008.1"/>
</dbReference>
<keyword evidence="1" id="KW-0472">Membrane</keyword>
<proteinExistence type="predicted"/>
<feature type="transmembrane region" description="Helical" evidence="1">
    <location>
        <begin position="57"/>
        <end position="75"/>
    </location>
</feature>
<name>A0A0W0VUW5_9GAMM</name>
<gene>
    <name evidence="2" type="ORF">Lmac_2805</name>
</gene>
<evidence type="ECO:0000313" key="2">
    <source>
        <dbReference type="EMBL" id="KTD23932.1"/>
    </source>
</evidence>
<evidence type="ECO:0000256" key="1">
    <source>
        <dbReference type="SAM" id="Phobius"/>
    </source>
</evidence>
<dbReference type="OrthoDB" id="5642129at2"/>